<gene>
    <name evidence="2" type="ORF">DIATSA_LOCUS7428</name>
</gene>
<dbReference type="PANTHER" id="PTHR43798">
    <property type="entry name" value="MONOACYLGLYCEROL LIPASE"/>
    <property type="match status" value="1"/>
</dbReference>
<dbReference type="OrthoDB" id="6431331at2759"/>
<evidence type="ECO:0000313" key="2">
    <source>
        <dbReference type="EMBL" id="CAG9789721.1"/>
    </source>
</evidence>
<accession>A0A9N9R5H0</accession>
<dbReference type="EMBL" id="OU893351">
    <property type="protein sequence ID" value="CAG9789721.1"/>
    <property type="molecule type" value="Genomic_DNA"/>
</dbReference>
<dbReference type="PANTHER" id="PTHR43798:SF33">
    <property type="entry name" value="HYDROLASE, PUTATIVE (AFU_ORTHOLOGUE AFUA_2G14860)-RELATED"/>
    <property type="match status" value="1"/>
</dbReference>
<proteinExistence type="predicted"/>
<organism evidence="2 3">
    <name type="scientific">Diatraea saccharalis</name>
    <name type="common">sugarcane borer</name>
    <dbReference type="NCBI Taxonomy" id="40085"/>
    <lineage>
        <taxon>Eukaryota</taxon>
        <taxon>Metazoa</taxon>
        <taxon>Ecdysozoa</taxon>
        <taxon>Arthropoda</taxon>
        <taxon>Hexapoda</taxon>
        <taxon>Insecta</taxon>
        <taxon>Pterygota</taxon>
        <taxon>Neoptera</taxon>
        <taxon>Endopterygota</taxon>
        <taxon>Lepidoptera</taxon>
        <taxon>Glossata</taxon>
        <taxon>Ditrysia</taxon>
        <taxon>Pyraloidea</taxon>
        <taxon>Crambidae</taxon>
        <taxon>Crambinae</taxon>
        <taxon>Diatraea</taxon>
    </lineage>
</organism>
<feature type="region of interest" description="Disordered" evidence="1">
    <location>
        <begin position="313"/>
        <end position="412"/>
    </location>
</feature>
<dbReference type="Proteomes" id="UP001153714">
    <property type="component" value="Chromosome 20"/>
</dbReference>
<dbReference type="AlphaFoldDB" id="A0A9N9R5H0"/>
<feature type="compositionally biased region" description="Polar residues" evidence="1">
    <location>
        <begin position="351"/>
        <end position="369"/>
    </location>
</feature>
<keyword evidence="3" id="KW-1185">Reference proteome</keyword>
<dbReference type="GO" id="GO:0016020">
    <property type="term" value="C:membrane"/>
    <property type="evidence" value="ECO:0007669"/>
    <property type="project" value="TreeGrafter"/>
</dbReference>
<dbReference type="Gene3D" id="3.40.50.1820">
    <property type="entry name" value="alpha/beta hydrolase"/>
    <property type="match status" value="2"/>
</dbReference>
<protein>
    <recommendedName>
        <fullName evidence="4">AB hydrolase-1 domain-containing protein</fullName>
    </recommendedName>
</protein>
<evidence type="ECO:0008006" key="4">
    <source>
        <dbReference type="Google" id="ProtNLM"/>
    </source>
</evidence>
<feature type="compositionally biased region" description="Polar residues" evidence="1">
    <location>
        <begin position="313"/>
        <end position="323"/>
    </location>
</feature>
<dbReference type="InterPro" id="IPR050266">
    <property type="entry name" value="AB_hydrolase_sf"/>
</dbReference>
<dbReference type="SUPFAM" id="SSF53474">
    <property type="entry name" value="alpha/beta-Hydrolases"/>
    <property type="match status" value="1"/>
</dbReference>
<sequence length="505" mass="57143">MGGNPNGDPALLVHGRQDSAATFIPILEYLPDNCYYVALDLPGHGMSDPLPISLFYNAIYPNKIKKFIFFDPLPSLQRLQHTDPVQYYNMFYAEYYEHYNENNQNNRFLSKEKAMESVMRARGLSASQAEIVLSRNLKKVGDNLYRLSWDRRLKYPAPQNFPIDYYYQLFSNIPPTLIISATKAKGYSERAAAVDELVDRLKTTGNLTLETVEGNHDVHLVRPDAVAEKLLPFLKADHLKKYSTLVIQNCHITLINVIPYVEVPKPCRDDNATNGRTKQTSAPARSYNNLRRHMLASFIDTFLPSINPSSSIKRITSQRSLPGSPSPLDDDFSRSSDTDNTVIATLRRQYQRVSHSPPTLKAVTQSLRTITPPPSRPHATPSRENPNLPRPSSYGTRRDGQRSPASAHPIKSIIPMPKTGTAVRVETRTSEDFRALTRLRNVPYELPVDQNQENLCEQDFSVKSVHKIHNRARRPFPLALLILQNVPSARDIFNALMPSTTTPTH</sequence>
<reference evidence="2" key="1">
    <citation type="submission" date="2021-12" db="EMBL/GenBank/DDBJ databases">
        <authorList>
            <person name="King R."/>
        </authorList>
    </citation>
    <scope>NUCLEOTIDE SEQUENCE</scope>
</reference>
<name>A0A9N9R5H0_9NEOP</name>
<reference evidence="2" key="2">
    <citation type="submission" date="2022-10" db="EMBL/GenBank/DDBJ databases">
        <authorList>
            <consortium name="ENA_rothamsted_submissions"/>
            <consortium name="culmorum"/>
            <person name="King R."/>
        </authorList>
    </citation>
    <scope>NUCLEOTIDE SEQUENCE</scope>
</reference>
<dbReference type="InterPro" id="IPR029058">
    <property type="entry name" value="AB_hydrolase_fold"/>
</dbReference>
<evidence type="ECO:0000256" key="1">
    <source>
        <dbReference type="SAM" id="MobiDB-lite"/>
    </source>
</evidence>
<evidence type="ECO:0000313" key="3">
    <source>
        <dbReference type="Proteomes" id="UP001153714"/>
    </source>
</evidence>